<dbReference type="EMBL" id="JAPFFM010000005">
    <property type="protein sequence ID" value="KAJ6761425.1"/>
    <property type="molecule type" value="Genomic_DNA"/>
</dbReference>
<proteinExistence type="predicted"/>
<reference evidence="2" key="1">
    <citation type="submission" date="2022-11" db="EMBL/GenBank/DDBJ databases">
        <authorList>
            <person name="Hyden B.L."/>
            <person name="Feng K."/>
            <person name="Yates T."/>
            <person name="Jawdy S."/>
            <person name="Smart L.B."/>
            <person name="Muchero W."/>
        </authorList>
    </citation>
    <scope>NUCLEOTIDE SEQUENCE</scope>
    <source>
        <tissue evidence="2">Shoot tip</tissue>
    </source>
</reference>
<evidence type="ECO:0000256" key="1">
    <source>
        <dbReference type="SAM" id="MobiDB-lite"/>
    </source>
</evidence>
<evidence type="ECO:0000313" key="3">
    <source>
        <dbReference type="Proteomes" id="UP001151752"/>
    </source>
</evidence>
<feature type="region of interest" description="Disordered" evidence="1">
    <location>
        <begin position="1"/>
        <end position="31"/>
    </location>
</feature>
<protein>
    <submittedName>
        <fullName evidence="2">Uncharacterized protein</fullName>
    </submittedName>
</protein>
<organism evidence="2 3">
    <name type="scientific">Salix koriyanagi</name>
    <dbReference type="NCBI Taxonomy" id="2511006"/>
    <lineage>
        <taxon>Eukaryota</taxon>
        <taxon>Viridiplantae</taxon>
        <taxon>Streptophyta</taxon>
        <taxon>Embryophyta</taxon>
        <taxon>Tracheophyta</taxon>
        <taxon>Spermatophyta</taxon>
        <taxon>Magnoliopsida</taxon>
        <taxon>eudicotyledons</taxon>
        <taxon>Gunneridae</taxon>
        <taxon>Pentapetalae</taxon>
        <taxon>rosids</taxon>
        <taxon>fabids</taxon>
        <taxon>Malpighiales</taxon>
        <taxon>Salicaceae</taxon>
        <taxon>Saliceae</taxon>
        <taxon>Salix</taxon>
    </lineage>
</organism>
<comment type="caution">
    <text evidence="2">The sequence shown here is derived from an EMBL/GenBank/DDBJ whole genome shotgun (WGS) entry which is preliminary data.</text>
</comment>
<reference evidence="2" key="2">
    <citation type="journal article" date="2023" name="Int. J. Mol. Sci.">
        <title>De Novo Assembly and Annotation of 11 Diverse Shrub Willow (Salix) Genomes Reveals Novel Gene Organization in Sex-Linked Regions.</title>
        <authorList>
            <person name="Hyden B."/>
            <person name="Feng K."/>
            <person name="Yates T.B."/>
            <person name="Jawdy S."/>
            <person name="Cereghino C."/>
            <person name="Smart L.B."/>
            <person name="Muchero W."/>
        </authorList>
    </citation>
    <scope>NUCLEOTIDE SEQUENCE</scope>
    <source>
        <tissue evidence="2">Shoot tip</tissue>
    </source>
</reference>
<sequence>MPGLTILPARPPNPSNGLLNATCPPPRTSYVSMPSTRMRTRWLTGKQLMHTRPQPCFRWKPSPAATRRWISAQFSLVPSLFCHWVVSSTLRRERERGLSEVKRAAEIVSDNKSI</sequence>
<dbReference type="AlphaFoldDB" id="A0A9Q0W9B8"/>
<accession>A0A9Q0W9B8</accession>
<gene>
    <name evidence="2" type="ORF">OIU74_024130</name>
</gene>
<dbReference type="Proteomes" id="UP001151752">
    <property type="component" value="Chromosome 19"/>
</dbReference>
<keyword evidence="3" id="KW-1185">Reference proteome</keyword>
<evidence type="ECO:0000313" key="2">
    <source>
        <dbReference type="EMBL" id="KAJ6761425.1"/>
    </source>
</evidence>
<name>A0A9Q0W9B8_9ROSI</name>